<evidence type="ECO:0000313" key="6">
    <source>
        <dbReference type="Proteomes" id="UP000269289"/>
    </source>
</evidence>
<dbReference type="EMBL" id="RFFI01000048">
    <property type="protein sequence ID" value="RMI09474.1"/>
    <property type="molecule type" value="Genomic_DNA"/>
</dbReference>
<dbReference type="InterPro" id="IPR036388">
    <property type="entry name" value="WH-like_DNA-bd_sf"/>
</dbReference>
<keyword evidence="2" id="KW-0238">DNA-binding</keyword>
<dbReference type="GO" id="GO:0003677">
    <property type="term" value="F:DNA binding"/>
    <property type="evidence" value="ECO:0007669"/>
    <property type="project" value="UniProtKB-KW"/>
</dbReference>
<evidence type="ECO:0000256" key="3">
    <source>
        <dbReference type="ARBA" id="ARBA00023163"/>
    </source>
</evidence>
<dbReference type="Pfam" id="PF12840">
    <property type="entry name" value="HTH_20"/>
    <property type="match status" value="1"/>
</dbReference>
<proteinExistence type="predicted"/>
<comment type="caution">
    <text evidence="5">The sequence shown here is derived from an EMBL/GenBank/DDBJ whole genome shotgun (WGS) entry which is preliminary data.</text>
</comment>
<accession>A0A3M2J985</accession>
<dbReference type="SUPFAM" id="SSF46785">
    <property type="entry name" value="Winged helix' DNA-binding domain"/>
    <property type="match status" value="1"/>
</dbReference>
<dbReference type="InterPro" id="IPR001845">
    <property type="entry name" value="HTH_ArsR_DNA-bd_dom"/>
</dbReference>
<dbReference type="SMART" id="SM00418">
    <property type="entry name" value="HTH_ARSR"/>
    <property type="match status" value="1"/>
</dbReference>
<dbReference type="GO" id="GO:0003700">
    <property type="term" value="F:DNA-binding transcription factor activity"/>
    <property type="evidence" value="ECO:0007669"/>
    <property type="project" value="InterPro"/>
</dbReference>
<keyword evidence="6" id="KW-1185">Reference proteome</keyword>
<dbReference type="PANTHER" id="PTHR33154">
    <property type="entry name" value="TRANSCRIPTIONAL REGULATOR, ARSR FAMILY"/>
    <property type="match status" value="1"/>
</dbReference>
<keyword evidence="1" id="KW-0805">Transcription regulation</keyword>
<dbReference type="PANTHER" id="PTHR33154:SF33">
    <property type="entry name" value="TRANSCRIPTIONAL REPRESSOR SDPR"/>
    <property type="match status" value="1"/>
</dbReference>
<dbReference type="Gene3D" id="1.10.10.10">
    <property type="entry name" value="Winged helix-like DNA-binding domain superfamily/Winged helix DNA-binding domain"/>
    <property type="match status" value="1"/>
</dbReference>
<dbReference type="CDD" id="cd00090">
    <property type="entry name" value="HTH_ARSR"/>
    <property type="match status" value="1"/>
</dbReference>
<gene>
    <name evidence="5" type="ORF">EBM89_10210</name>
</gene>
<sequence>MTVADLTLVLGALASPQRLRVLAELGRESVHVSELARRVGMSRPLLYGHLTRLEQAGLVVGHHSVSPDGKALRHFEVVPFDLHVTPATVARAVAESPEEGS</sequence>
<dbReference type="Proteomes" id="UP000269289">
    <property type="component" value="Unassembled WGS sequence"/>
</dbReference>
<dbReference type="AlphaFoldDB" id="A0A3M2J985"/>
<reference evidence="5 6" key="1">
    <citation type="submission" date="2018-10" db="EMBL/GenBank/DDBJ databases">
        <title>Isolation, diversity and antifungal activity of actinobacteria from wheat.</title>
        <authorList>
            <person name="Han C."/>
        </authorList>
    </citation>
    <scope>NUCLEOTIDE SEQUENCE [LARGE SCALE GENOMIC DNA]</scope>
    <source>
        <strain evidence="5 6">NEAU-YY56</strain>
    </source>
</reference>
<dbReference type="OrthoDB" id="166264at2"/>
<dbReference type="InterPro" id="IPR036390">
    <property type="entry name" value="WH_DNA-bd_sf"/>
</dbReference>
<evidence type="ECO:0000313" key="5">
    <source>
        <dbReference type="EMBL" id="RMI09474.1"/>
    </source>
</evidence>
<evidence type="ECO:0000256" key="1">
    <source>
        <dbReference type="ARBA" id="ARBA00023015"/>
    </source>
</evidence>
<evidence type="ECO:0000256" key="2">
    <source>
        <dbReference type="ARBA" id="ARBA00023125"/>
    </source>
</evidence>
<evidence type="ECO:0000259" key="4">
    <source>
        <dbReference type="SMART" id="SM00418"/>
    </source>
</evidence>
<name>A0A3M2J985_9CELL</name>
<feature type="domain" description="HTH arsR-type" evidence="4">
    <location>
        <begin position="8"/>
        <end position="95"/>
    </location>
</feature>
<dbReference type="InterPro" id="IPR051081">
    <property type="entry name" value="HTH_MetalResp_TranReg"/>
</dbReference>
<protein>
    <submittedName>
        <fullName evidence="5">ArsR family transcriptional regulator</fullName>
    </submittedName>
</protein>
<dbReference type="InterPro" id="IPR011991">
    <property type="entry name" value="ArsR-like_HTH"/>
</dbReference>
<organism evidence="5 6">
    <name type="scientific">Cellulomonas triticagri</name>
    <dbReference type="NCBI Taxonomy" id="2483352"/>
    <lineage>
        <taxon>Bacteria</taxon>
        <taxon>Bacillati</taxon>
        <taxon>Actinomycetota</taxon>
        <taxon>Actinomycetes</taxon>
        <taxon>Micrococcales</taxon>
        <taxon>Cellulomonadaceae</taxon>
        <taxon>Cellulomonas</taxon>
    </lineage>
</organism>
<keyword evidence="3" id="KW-0804">Transcription</keyword>